<dbReference type="CDD" id="cd04186">
    <property type="entry name" value="GT_2_like_c"/>
    <property type="match status" value="1"/>
</dbReference>
<dbReference type="Proteomes" id="UP001596203">
    <property type="component" value="Unassembled WGS sequence"/>
</dbReference>
<keyword evidence="3" id="KW-0328">Glycosyltransferase</keyword>
<dbReference type="PANTHER" id="PTHR43179">
    <property type="entry name" value="RHAMNOSYLTRANSFERASE WBBL"/>
    <property type="match status" value="1"/>
</dbReference>
<dbReference type="EMBL" id="JBHSPR010000013">
    <property type="protein sequence ID" value="MFC6018115.1"/>
    <property type="molecule type" value="Genomic_DNA"/>
</dbReference>
<evidence type="ECO:0000313" key="4">
    <source>
        <dbReference type="Proteomes" id="UP001596203"/>
    </source>
</evidence>
<comment type="caution">
    <text evidence="3">The sequence shown here is derived from an EMBL/GenBank/DDBJ whole genome shotgun (WGS) entry which is preliminary data.</text>
</comment>
<proteinExistence type="predicted"/>
<keyword evidence="4" id="KW-1185">Reference proteome</keyword>
<dbReference type="RefSeq" id="WP_377423163.1">
    <property type="nucleotide sequence ID" value="NZ_JBHSPR010000013.1"/>
</dbReference>
<protein>
    <submittedName>
        <fullName evidence="3">Glycosyltransferase</fullName>
        <ecNumber evidence="3">2.4.-.-</ecNumber>
    </submittedName>
</protein>
<dbReference type="SUPFAM" id="SSF53448">
    <property type="entry name" value="Nucleotide-diphospho-sugar transferases"/>
    <property type="match status" value="1"/>
</dbReference>
<organism evidence="3 4">
    <name type="scientific">Plantactinospora solaniradicis</name>
    <dbReference type="NCBI Taxonomy" id="1723736"/>
    <lineage>
        <taxon>Bacteria</taxon>
        <taxon>Bacillati</taxon>
        <taxon>Actinomycetota</taxon>
        <taxon>Actinomycetes</taxon>
        <taxon>Micromonosporales</taxon>
        <taxon>Micromonosporaceae</taxon>
        <taxon>Plantactinospora</taxon>
    </lineage>
</organism>
<feature type="compositionally biased region" description="Low complexity" evidence="1">
    <location>
        <begin position="1"/>
        <end position="16"/>
    </location>
</feature>
<dbReference type="Pfam" id="PF13692">
    <property type="entry name" value="Glyco_trans_1_4"/>
    <property type="match status" value="1"/>
</dbReference>
<dbReference type="Gene3D" id="3.90.550.10">
    <property type="entry name" value="Spore Coat Polysaccharide Biosynthesis Protein SpsA, Chain A"/>
    <property type="match status" value="1"/>
</dbReference>
<dbReference type="InterPro" id="IPR001173">
    <property type="entry name" value="Glyco_trans_2-like"/>
</dbReference>
<dbReference type="PANTHER" id="PTHR43179:SF7">
    <property type="entry name" value="RHAMNOSYLTRANSFERASE WBBL"/>
    <property type="match status" value="1"/>
</dbReference>
<dbReference type="InterPro" id="IPR029044">
    <property type="entry name" value="Nucleotide-diphossugar_trans"/>
</dbReference>
<feature type="region of interest" description="Disordered" evidence="1">
    <location>
        <begin position="1"/>
        <end position="24"/>
    </location>
</feature>
<feature type="domain" description="Glycosyltransferase 2-like" evidence="2">
    <location>
        <begin position="27"/>
        <end position="151"/>
    </location>
</feature>
<evidence type="ECO:0000259" key="2">
    <source>
        <dbReference type="Pfam" id="PF00535"/>
    </source>
</evidence>
<dbReference type="Pfam" id="PF00535">
    <property type="entry name" value="Glycos_transf_2"/>
    <property type="match status" value="1"/>
</dbReference>
<keyword evidence="3" id="KW-0808">Transferase</keyword>
<name>A0ABW1K8N3_9ACTN</name>
<dbReference type="SUPFAM" id="SSF53756">
    <property type="entry name" value="UDP-Glycosyltransferase/glycogen phosphorylase"/>
    <property type="match status" value="1"/>
</dbReference>
<accession>A0ABW1K8N3</accession>
<dbReference type="GO" id="GO:0016757">
    <property type="term" value="F:glycosyltransferase activity"/>
    <property type="evidence" value="ECO:0007669"/>
    <property type="project" value="UniProtKB-KW"/>
</dbReference>
<sequence length="694" mass="77002">MTTASGTPRARTGRPAARPDRSPPDVSVLLVSWNTRDKTRSCLESLPAAVTDGLRYEVMAVDNGSTDGSAEMLAGYPGVRLIRNDRNLGYAQAVNQAYREARADLLLLLNSDVRCRPGTVSTMVSFLRQRPEAAGVGPQYLDENGAVEPHYLGLLGFRAALGLAAGLRWLPGLRGAWRAYQLDGEDFRQARPVPQPAASCLLLRRADLDPDRVFDEDYPLYFNDVWLARRLAAAGRQLWMTPDAVVIHNRGSSTRLLDAATRSRHHLGGLLRYVAQTQPRHRLLLLRAMTLIDRQLRWVLGVRGQLGLRDLVAALRGDPGPLPGGDLQDWVVMLSGVDWRTEAHRQHALARELLADHRVLFVEPPGRRPRWRFTVCRIAPSLWRVVPPTVLPAGRQLPPVNWLNRRIGALLVRRWLDRRPGRRLIWIDEDLSATTARHLGGEAVIYDGADLDWTFTRRWSRWYLRRGMRRAVGAADLVLASSPALVQRLPDARRPPVPLPNGCDPDQFSPSGPVAEWADQLPRPVLGYVGAVDTRAFDAELVAAVARLRPDWTFLIVGPSTPAGRAPLARLANVRLREPVEFAQVPAILRACDVCLIPYRVGGLIDYVQPKKCYEYLALGKPVVATPLPALERLDGLIQLAAGPTAFVRAVEQALRSSRCPDASARRRAAALRNSWSVRGNQLRNLIAELAAGR</sequence>
<dbReference type="EC" id="2.4.-.-" evidence="3"/>
<dbReference type="Gene3D" id="3.40.50.2000">
    <property type="entry name" value="Glycogen Phosphorylase B"/>
    <property type="match status" value="1"/>
</dbReference>
<reference evidence="4" key="1">
    <citation type="journal article" date="2019" name="Int. J. Syst. Evol. Microbiol.">
        <title>The Global Catalogue of Microorganisms (GCM) 10K type strain sequencing project: providing services to taxonomists for standard genome sequencing and annotation.</title>
        <authorList>
            <consortium name="The Broad Institute Genomics Platform"/>
            <consortium name="The Broad Institute Genome Sequencing Center for Infectious Disease"/>
            <person name="Wu L."/>
            <person name="Ma J."/>
        </authorList>
    </citation>
    <scope>NUCLEOTIDE SEQUENCE [LARGE SCALE GENOMIC DNA]</scope>
    <source>
        <strain evidence="4">ZS-35-S2</strain>
    </source>
</reference>
<evidence type="ECO:0000256" key="1">
    <source>
        <dbReference type="SAM" id="MobiDB-lite"/>
    </source>
</evidence>
<evidence type="ECO:0000313" key="3">
    <source>
        <dbReference type="EMBL" id="MFC6018115.1"/>
    </source>
</evidence>
<gene>
    <name evidence="3" type="ORF">ACFP2T_18135</name>
</gene>